<dbReference type="SMART" id="SM01300">
    <property type="entry name" value="PEHE"/>
    <property type="match status" value="1"/>
</dbReference>
<keyword evidence="3" id="KW-1185">Reference proteome</keyword>
<evidence type="ECO:0000259" key="1">
    <source>
        <dbReference type="SMART" id="SM01300"/>
    </source>
</evidence>
<dbReference type="Proteomes" id="UP001628156">
    <property type="component" value="Unassembled WGS sequence"/>
</dbReference>
<name>A0ABQ0DJH9_9EUKA</name>
<reference evidence="2 3" key="1">
    <citation type="journal article" date="2019" name="PLoS Negl. Trop. Dis.">
        <title>Whole genome sequencing of Entamoeba nuttalli reveals mammalian host-related molecular signatures and a novel octapeptide-repeat surface protein.</title>
        <authorList>
            <person name="Tanaka M."/>
            <person name="Makiuchi T."/>
            <person name="Komiyama T."/>
            <person name="Shiina T."/>
            <person name="Osaki K."/>
            <person name="Tachibana H."/>
        </authorList>
    </citation>
    <scope>NUCLEOTIDE SEQUENCE [LARGE SCALE GENOMIC DNA]</scope>
    <source>
        <strain evidence="2 3">P19-061405</strain>
    </source>
</reference>
<proteinExistence type="predicted"/>
<evidence type="ECO:0000313" key="2">
    <source>
        <dbReference type="EMBL" id="GAB1223001.1"/>
    </source>
</evidence>
<accession>A0ABQ0DJH9</accession>
<organism evidence="2 3">
    <name type="scientific">Entamoeba nuttalli</name>
    <dbReference type="NCBI Taxonomy" id="412467"/>
    <lineage>
        <taxon>Eukaryota</taxon>
        <taxon>Amoebozoa</taxon>
        <taxon>Evosea</taxon>
        <taxon>Archamoebae</taxon>
        <taxon>Mastigamoebida</taxon>
        <taxon>Entamoebidae</taxon>
        <taxon>Entamoeba</taxon>
    </lineage>
</organism>
<protein>
    <recommendedName>
        <fullName evidence="1">PEHE domain-containing protein</fullName>
    </recommendedName>
</protein>
<dbReference type="EMBL" id="BAAFRS010000126">
    <property type="protein sequence ID" value="GAB1223001.1"/>
    <property type="molecule type" value="Genomic_DNA"/>
</dbReference>
<gene>
    <name evidence="2" type="ORF">ENUP19_0126G0066</name>
</gene>
<evidence type="ECO:0000313" key="3">
    <source>
        <dbReference type="Proteomes" id="UP001628156"/>
    </source>
</evidence>
<feature type="domain" description="PEHE" evidence="1">
    <location>
        <begin position="15"/>
        <end position="113"/>
    </location>
</feature>
<comment type="caution">
    <text evidence="2">The sequence shown here is derived from an EMBL/GenBank/DDBJ whole genome shotgun (WGS) entry which is preliminary data.</text>
</comment>
<sequence>MNIEHDEVVRTNNVIETPSWSKFDPLSVEQTLSEENTEDDMYAELHVPFEEHERRRYVMTSLSNEDPFVVGFSAIQFMKIEPKEELIHSYKYPPIRPLNPILADINEINSKKWSCSVQNGFNVHFKTLE</sequence>
<dbReference type="InterPro" id="IPR029332">
    <property type="entry name" value="PEHE_dom"/>
</dbReference>